<sequence length="105" mass="11913">MNPIISQLATEIEKSLEEVGQKQLMSELALELSKRSVKSSKTRVISAFELTIDQRQKISTKLKTEEIVYLTDPTIIGGLIVEQDGKRQDMSLKRKVNLVKNTIIR</sequence>
<gene>
    <name evidence="7" type="ORF">UT11_C0026G0007</name>
</gene>
<keyword evidence="2" id="KW-0813">Transport</keyword>
<evidence type="ECO:0000256" key="6">
    <source>
        <dbReference type="ARBA" id="ARBA00023310"/>
    </source>
</evidence>
<dbReference type="AlphaFoldDB" id="A0A0G0LN73"/>
<evidence type="ECO:0000256" key="3">
    <source>
        <dbReference type="ARBA" id="ARBA00022781"/>
    </source>
</evidence>
<dbReference type="Pfam" id="PF00213">
    <property type="entry name" value="OSCP"/>
    <property type="match status" value="1"/>
</dbReference>
<keyword evidence="3" id="KW-0375">Hydrogen ion transport</keyword>
<protein>
    <submittedName>
        <fullName evidence="7">Uncharacterized protein</fullName>
    </submittedName>
</protein>
<dbReference type="Proteomes" id="UP000033934">
    <property type="component" value="Unassembled WGS sequence"/>
</dbReference>
<keyword evidence="5" id="KW-0472">Membrane</keyword>
<comment type="caution">
    <text evidence="7">The sequence shown here is derived from an EMBL/GenBank/DDBJ whole genome shotgun (WGS) entry which is preliminary data.</text>
</comment>
<proteinExistence type="predicted"/>
<reference evidence="7 8" key="1">
    <citation type="journal article" date="2015" name="Nature">
        <title>rRNA introns, odd ribosomes, and small enigmatic genomes across a large radiation of phyla.</title>
        <authorList>
            <person name="Brown C.T."/>
            <person name="Hug L.A."/>
            <person name="Thomas B.C."/>
            <person name="Sharon I."/>
            <person name="Castelle C.J."/>
            <person name="Singh A."/>
            <person name="Wilkins M.J."/>
            <person name="Williams K.H."/>
            <person name="Banfield J.F."/>
        </authorList>
    </citation>
    <scope>NUCLEOTIDE SEQUENCE [LARGE SCALE GENOMIC DNA]</scope>
</reference>
<evidence type="ECO:0000256" key="4">
    <source>
        <dbReference type="ARBA" id="ARBA00023065"/>
    </source>
</evidence>
<dbReference type="GO" id="GO:0046933">
    <property type="term" value="F:proton-transporting ATP synthase activity, rotational mechanism"/>
    <property type="evidence" value="ECO:0007669"/>
    <property type="project" value="InterPro"/>
</dbReference>
<evidence type="ECO:0000313" key="7">
    <source>
        <dbReference type="EMBL" id="KKQ89415.1"/>
    </source>
</evidence>
<keyword evidence="6" id="KW-0066">ATP synthesis</keyword>
<comment type="subcellular location">
    <subcellularLocation>
        <location evidence="1">Membrane</location>
    </subcellularLocation>
</comment>
<organism evidence="7 8">
    <name type="scientific">Berkelbacteria bacterium GW2011_GWA2_38_9</name>
    <dbReference type="NCBI Taxonomy" id="1618334"/>
    <lineage>
        <taxon>Bacteria</taxon>
        <taxon>Candidatus Berkelbacteria</taxon>
    </lineage>
</organism>
<keyword evidence="4" id="KW-0406">Ion transport</keyword>
<accession>A0A0G0LN73</accession>
<name>A0A0G0LN73_9BACT</name>
<dbReference type="GO" id="GO:0016020">
    <property type="term" value="C:membrane"/>
    <property type="evidence" value="ECO:0007669"/>
    <property type="project" value="UniProtKB-SubCell"/>
</dbReference>
<evidence type="ECO:0000313" key="8">
    <source>
        <dbReference type="Proteomes" id="UP000033934"/>
    </source>
</evidence>
<evidence type="ECO:0000256" key="2">
    <source>
        <dbReference type="ARBA" id="ARBA00022448"/>
    </source>
</evidence>
<evidence type="ECO:0000256" key="5">
    <source>
        <dbReference type="ARBA" id="ARBA00023136"/>
    </source>
</evidence>
<dbReference type="EMBL" id="LBVO01000026">
    <property type="protein sequence ID" value="KKQ89415.1"/>
    <property type="molecule type" value="Genomic_DNA"/>
</dbReference>
<evidence type="ECO:0000256" key="1">
    <source>
        <dbReference type="ARBA" id="ARBA00004370"/>
    </source>
</evidence>
<dbReference type="InterPro" id="IPR000711">
    <property type="entry name" value="ATPase_OSCP/dsu"/>
</dbReference>